<accession>A0A4Z2I431</accession>
<feature type="compositionally biased region" description="Basic and acidic residues" evidence="1">
    <location>
        <begin position="80"/>
        <end position="91"/>
    </location>
</feature>
<protein>
    <submittedName>
        <fullName evidence="2">Uncharacterized protein</fullName>
    </submittedName>
</protein>
<proteinExistence type="predicted"/>
<gene>
    <name evidence="2" type="ORF">EYF80_017781</name>
</gene>
<dbReference type="AlphaFoldDB" id="A0A4Z2I431"/>
<keyword evidence="3" id="KW-1185">Reference proteome</keyword>
<dbReference type="EMBL" id="SRLO01000143">
    <property type="protein sequence ID" value="TNN71993.1"/>
    <property type="molecule type" value="Genomic_DNA"/>
</dbReference>
<feature type="region of interest" description="Disordered" evidence="1">
    <location>
        <begin position="49"/>
        <end position="91"/>
    </location>
</feature>
<organism evidence="2 3">
    <name type="scientific">Liparis tanakae</name>
    <name type="common">Tanaka's snailfish</name>
    <dbReference type="NCBI Taxonomy" id="230148"/>
    <lineage>
        <taxon>Eukaryota</taxon>
        <taxon>Metazoa</taxon>
        <taxon>Chordata</taxon>
        <taxon>Craniata</taxon>
        <taxon>Vertebrata</taxon>
        <taxon>Euteleostomi</taxon>
        <taxon>Actinopterygii</taxon>
        <taxon>Neopterygii</taxon>
        <taxon>Teleostei</taxon>
        <taxon>Neoteleostei</taxon>
        <taxon>Acanthomorphata</taxon>
        <taxon>Eupercaria</taxon>
        <taxon>Perciformes</taxon>
        <taxon>Cottioidei</taxon>
        <taxon>Cottales</taxon>
        <taxon>Liparidae</taxon>
        <taxon>Liparis</taxon>
    </lineage>
</organism>
<dbReference type="Proteomes" id="UP000314294">
    <property type="component" value="Unassembled WGS sequence"/>
</dbReference>
<comment type="caution">
    <text evidence="2">The sequence shown here is derived from an EMBL/GenBank/DDBJ whole genome shotgun (WGS) entry which is preliminary data.</text>
</comment>
<evidence type="ECO:0000256" key="1">
    <source>
        <dbReference type="SAM" id="MobiDB-lite"/>
    </source>
</evidence>
<evidence type="ECO:0000313" key="3">
    <source>
        <dbReference type="Proteomes" id="UP000314294"/>
    </source>
</evidence>
<sequence length="154" mass="17929">MQNINIDDVIGFLMISFDRVRSGRAVTVKHLRRAKKSETFDQRNLHKQIRGKRAIQKRNRLTVGRSSGYGGNRSKKTKSRHVDEPTDRSVRRERRISERNLDPFQALDSQFIRRDIGITLLPGFFSRESDTRTGPHSLTYKCFRVSVCTRAPLR</sequence>
<evidence type="ECO:0000313" key="2">
    <source>
        <dbReference type="EMBL" id="TNN71993.1"/>
    </source>
</evidence>
<name>A0A4Z2I431_9TELE</name>
<reference evidence="2 3" key="1">
    <citation type="submission" date="2019-03" db="EMBL/GenBank/DDBJ databases">
        <title>First draft genome of Liparis tanakae, snailfish: a comprehensive survey of snailfish specific genes.</title>
        <authorList>
            <person name="Kim W."/>
            <person name="Song I."/>
            <person name="Jeong J.-H."/>
            <person name="Kim D."/>
            <person name="Kim S."/>
            <person name="Ryu S."/>
            <person name="Song J.Y."/>
            <person name="Lee S.K."/>
        </authorList>
    </citation>
    <scope>NUCLEOTIDE SEQUENCE [LARGE SCALE GENOMIC DNA]</scope>
    <source>
        <tissue evidence="2">Muscle</tissue>
    </source>
</reference>
<feature type="compositionally biased region" description="Basic residues" evidence="1">
    <location>
        <begin position="49"/>
        <end position="60"/>
    </location>
</feature>